<keyword evidence="2 4" id="KW-0863">Zinc-finger</keyword>
<feature type="coiled-coil region" evidence="5">
    <location>
        <begin position="643"/>
        <end position="691"/>
    </location>
</feature>
<dbReference type="CDD" id="cd16457">
    <property type="entry name" value="RING-H2_BRAP2"/>
    <property type="match status" value="1"/>
</dbReference>
<accession>G7DUD5</accession>
<feature type="compositionally biased region" description="Basic and acidic residues" evidence="6">
    <location>
        <begin position="63"/>
        <end position="76"/>
    </location>
</feature>
<dbReference type="SUPFAM" id="SSF57850">
    <property type="entry name" value="RING/U-box"/>
    <property type="match status" value="2"/>
</dbReference>
<dbReference type="EMBL" id="BABT02000028">
    <property type="protein sequence ID" value="GAA94195.1"/>
    <property type="molecule type" value="Genomic_DNA"/>
</dbReference>
<dbReference type="HOGENOM" id="CLU_009969_0_1_1"/>
<evidence type="ECO:0000259" key="7">
    <source>
        <dbReference type="PROSITE" id="PS50089"/>
    </source>
</evidence>
<evidence type="ECO:0000256" key="1">
    <source>
        <dbReference type="ARBA" id="ARBA00022723"/>
    </source>
</evidence>
<keyword evidence="1" id="KW-0479">Metal-binding</keyword>
<feature type="region of interest" description="Disordered" evidence="6">
    <location>
        <begin position="201"/>
        <end position="241"/>
    </location>
</feature>
<feature type="compositionally biased region" description="Polar residues" evidence="6">
    <location>
        <begin position="226"/>
        <end position="241"/>
    </location>
</feature>
<dbReference type="PROSITE" id="PS50089">
    <property type="entry name" value="ZF_RING_2"/>
    <property type="match status" value="1"/>
</dbReference>
<dbReference type="InterPro" id="IPR047243">
    <property type="entry name" value="RING-H2_BRAP2"/>
</dbReference>
<dbReference type="FunCoup" id="G7DUD5">
    <property type="interactions" value="712"/>
</dbReference>
<dbReference type="GO" id="GO:0005737">
    <property type="term" value="C:cytoplasm"/>
    <property type="evidence" value="ECO:0007669"/>
    <property type="project" value="TreeGrafter"/>
</dbReference>
<dbReference type="SMART" id="SM00290">
    <property type="entry name" value="ZnF_UBP"/>
    <property type="match status" value="1"/>
</dbReference>
<feature type="region of interest" description="Disordered" evidence="6">
    <location>
        <begin position="797"/>
        <end position="818"/>
    </location>
</feature>
<dbReference type="Gene3D" id="3.30.40.10">
    <property type="entry name" value="Zinc/RING finger domain, C3HC4 (zinc finger)"/>
    <property type="match status" value="2"/>
</dbReference>
<reference evidence="9 10" key="2">
    <citation type="journal article" date="2012" name="Open Biol.">
        <title>Characteristics of nucleosomes and linker DNA regions on the genome of the basidiomycete Mixia osmundae revealed by mono- and dinucleosome mapping.</title>
        <authorList>
            <person name="Nishida H."/>
            <person name="Kondo S."/>
            <person name="Matsumoto T."/>
            <person name="Suzuki Y."/>
            <person name="Yoshikawa H."/>
            <person name="Taylor T.D."/>
            <person name="Sugiyama J."/>
        </authorList>
    </citation>
    <scope>NUCLEOTIDE SEQUENCE [LARGE SCALE GENOMIC DNA]</scope>
    <source>
        <strain evidence="10">CBS 9802 / IAM 14324 / JCM 22182 / KY 12970</strain>
    </source>
</reference>
<dbReference type="OrthoDB" id="273556at2759"/>
<evidence type="ECO:0000259" key="8">
    <source>
        <dbReference type="PROSITE" id="PS50271"/>
    </source>
</evidence>
<gene>
    <name evidence="9" type="primary">Mo00843</name>
    <name evidence="9" type="ORF">E5Q_00843</name>
</gene>
<feature type="coiled-coil region" evidence="5">
    <location>
        <begin position="731"/>
        <end position="779"/>
    </location>
</feature>
<dbReference type="InterPro" id="IPR011422">
    <property type="entry name" value="BRAP2/ETP1_RRM"/>
</dbReference>
<dbReference type="Pfam" id="PF13639">
    <property type="entry name" value="zf-RING_2"/>
    <property type="match status" value="1"/>
</dbReference>
<evidence type="ECO:0008006" key="11">
    <source>
        <dbReference type="Google" id="ProtNLM"/>
    </source>
</evidence>
<dbReference type="GO" id="GO:0061630">
    <property type="term" value="F:ubiquitin protein ligase activity"/>
    <property type="evidence" value="ECO:0007669"/>
    <property type="project" value="TreeGrafter"/>
</dbReference>
<dbReference type="eggNOG" id="KOG0804">
    <property type="taxonomic scope" value="Eukaryota"/>
</dbReference>
<dbReference type="PANTHER" id="PTHR24007:SF7">
    <property type="entry name" value="BRCA1-ASSOCIATED PROTEIN"/>
    <property type="match status" value="1"/>
</dbReference>
<evidence type="ECO:0000256" key="4">
    <source>
        <dbReference type="PROSITE-ProRule" id="PRU00502"/>
    </source>
</evidence>
<evidence type="ECO:0000256" key="6">
    <source>
        <dbReference type="SAM" id="MobiDB-lite"/>
    </source>
</evidence>
<dbReference type="InterPro" id="IPR001841">
    <property type="entry name" value="Znf_RING"/>
</dbReference>
<keyword evidence="3" id="KW-0862">Zinc</keyword>
<feature type="domain" description="RING-type" evidence="7">
    <location>
        <begin position="459"/>
        <end position="499"/>
    </location>
</feature>
<protein>
    <recommendedName>
        <fullName evidence="11">RING-type domain-containing protein</fullName>
    </recommendedName>
</protein>
<feature type="region of interest" description="Disordered" evidence="6">
    <location>
        <begin position="1"/>
        <end position="49"/>
    </location>
</feature>
<organism evidence="9 10">
    <name type="scientific">Mixia osmundae (strain CBS 9802 / IAM 14324 / JCM 22182 / KY 12970)</name>
    <dbReference type="NCBI Taxonomy" id="764103"/>
    <lineage>
        <taxon>Eukaryota</taxon>
        <taxon>Fungi</taxon>
        <taxon>Dikarya</taxon>
        <taxon>Basidiomycota</taxon>
        <taxon>Pucciniomycotina</taxon>
        <taxon>Mixiomycetes</taxon>
        <taxon>Mixiales</taxon>
        <taxon>Mixiaceae</taxon>
        <taxon>Mixia</taxon>
    </lineage>
</organism>
<dbReference type="GO" id="GO:0008270">
    <property type="term" value="F:zinc ion binding"/>
    <property type="evidence" value="ECO:0007669"/>
    <property type="project" value="UniProtKB-KW"/>
</dbReference>
<evidence type="ECO:0000313" key="10">
    <source>
        <dbReference type="Proteomes" id="UP000009131"/>
    </source>
</evidence>
<dbReference type="PANTHER" id="PTHR24007">
    <property type="entry name" value="BRCA1-ASSOCIATED PROTEIN"/>
    <property type="match status" value="1"/>
</dbReference>
<dbReference type="STRING" id="764103.G7DUD5"/>
<dbReference type="Proteomes" id="UP000009131">
    <property type="component" value="Unassembled WGS sequence"/>
</dbReference>
<keyword evidence="10" id="KW-1185">Reference proteome</keyword>
<dbReference type="Pfam" id="PF07576">
    <property type="entry name" value="BRAP2"/>
    <property type="match status" value="1"/>
</dbReference>
<dbReference type="SMART" id="SM00184">
    <property type="entry name" value="RING"/>
    <property type="match status" value="1"/>
</dbReference>
<dbReference type="InParanoid" id="G7DUD5"/>
<name>G7DUD5_MIXOS</name>
<evidence type="ECO:0000256" key="3">
    <source>
        <dbReference type="ARBA" id="ARBA00022833"/>
    </source>
</evidence>
<dbReference type="GO" id="GO:0016567">
    <property type="term" value="P:protein ubiquitination"/>
    <property type="evidence" value="ECO:0007669"/>
    <property type="project" value="TreeGrafter"/>
</dbReference>
<feature type="region of interest" description="Disordered" evidence="6">
    <location>
        <begin position="63"/>
        <end position="91"/>
    </location>
</feature>
<sequence length="818" mass="90361">MPPVGSLVTLLSNQQGSTSSRQAPGSRLAARPAPQTVERTKSNDGANEPQYRLRIELFDHHLAQRQRRDSGRHISEDPALLSLDTPTGLPPEVDAEVRQSSSVPAAFTSRDPFELVPFAEYASSGTANTRPLNPSALPFSPAALSGSNFGKPAGGGRVTIESIVPVFTPLRTLDYRFGPISLEWGSPKPIGDLERALQESTLGPVESDSMSPSVTRPVPLRGHSWASASTSTRPLSPISQASEAETLASTVGQGSLALSPSASSMGAGLPVRYAASSSSHHTASTRQDLQSVDLGFGIIHLMREDEQLDLEGPAPHYRRERNAYASSKLQRGQEEQGDGLTLAVLAIPSVMSVADFLRFTESDADSISQIRLLRDAMPNRCMALLRFRDRASADKFVVNNNGRPYWAMMDDEVCHVVRLRSIDIYATTSPPFTFPMSKDHESEITTPSAVAGTHELPTCPLCLERLDVSVTGLITNLCAHTFHCHCLSKWENSRCPVCRYSQTRTKPLDREQPVKTSCDDCGDGSSLWMCLICGHAGCGRYQGKHAYRHFEETGHLYAMELETQRVWDYAGDSYVHRLIQDKTDGKLVELPSIAGPIHNEPTGRGPTDTAHFNQEKMEAMGVEYSHLLSSQLDSQRLYFEDRLNDYRERLGRRESANEQLRHRAEQWESERRELLKRIESAQAAHKSAVQQQTELGARLKQLEADHARDMQRLELRTNKALDLSRSMAKDLASEREQNKGLLANLTGAQQREQVQANKTQELQAQVTDLQEQLRDLMFALTARDKIDAGGGALDELQGGSVGVVQTPSNRRQRARQSK</sequence>
<evidence type="ECO:0000256" key="5">
    <source>
        <dbReference type="SAM" id="Coils"/>
    </source>
</evidence>
<dbReference type="InterPro" id="IPR013083">
    <property type="entry name" value="Znf_RING/FYVE/PHD"/>
</dbReference>
<reference evidence="9 10" key="1">
    <citation type="journal article" date="2011" name="J. Gen. Appl. Microbiol.">
        <title>Draft genome sequencing of the enigmatic basidiomycete Mixia osmundae.</title>
        <authorList>
            <person name="Nishida H."/>
            <person name="Nagatsuka Y."/>
            <person name="Sugiyama J."/>
        </authorList>
    </citation>
    <scope>NUCLEOTIDE SEQUENCE [LARGE SCALE GENOMIC DNA]</scope>
    <source>
        <strain evidence="10">CBS 9802 / IAM 14324 / JCM 22182 / KY 12970</strain>
    </source>
</reference>
<proteinExistence type="predicted"/>
<dbReference type="PROSITE" id="PS50271">
    <property type="entry name" value="ZF_UBP"/>
    <property type="match status" value="1"/>
</dbReference>
<comment type="caution">
    <text evidence="9">The sequence shown here is derived from an EMBL/GenBank/DDBJ whole genome shotgun (WGS) entry which is preliminary data.</text>
</comment>
<dbReference type="AlphaFoldDB" id="G7DUD5"/>
<keyword evidence="5" id="KW-0175">Coiled coil</keyword>
<feature type="domain" description="UBP-type" evidence="8">
    <location>
        <begin position="496"/>
        <end position="594"/>
    </location>
</feature>
<evidence type="ECO:0000256" key="2">
    <source>
        <dbReference type="ARBA" id="ARBA00022771"/>
    </source>
</evidence>
<dbReference type="OMA" id="PHYRRER"/>
<feature type="compositionally biased region" description="Polar residues" evidence="6">
    <location>
        <begin position="9"/>
        <end position="23"/>
    </location>
</feature>
<evidence type="ECO:0000313" key="9">
    <source>
        <dbReference type="EMBL" id="GAA94195.1"/>
    </source>
</evidence>
<dbReference type="InterPro" id="IPR001607">
    <property type="entry name" value="Znf_UBP"/>
</dbReference>
<dbReference type="Pfam" id="PF02148">
    <property type="entry name" value="zf-UBP"/>
    <property type="match status" value="1"/>
</dbReference>
<dbReference type="GO" id="GO:0007265">
    <property type="term" value="P:Ras protein signal transduction"/>
    <property type="evidence" value="ECO:0007669"/>
    <property type="project" value="TreeGrafter"/>
</dbReference>
<dbReference type="RefSeq" id="XP_014569089.1">
    <property type="nucleotide sequence ID" value="XM_014713603.1"/>
</dbReference>